<proteinExistence type="predicted"/>
<organism evidence="1">
    <name type="scientific">uncultured Actinomycetospora sp</name>
    <dbReference type="NCBI Taxonomy" id="1135996"/>
    <lineage>
        <taxon>Bacteria</taxon>
        <taxon>Bacillati</taxon>
        <taxon>Actinomycetota</taxon>
        <taxon>Actinomycetes</taxon>
        <taxon>Pseudonocardiales</taxon>
        <taxon>Pseudonocardiaceae</taxon>
        <taxon>Actinomycetospora</taxon>
        <taxon>environmental samples</taxon>
    </lineage>
</organism>
<dbReference type="AlphaFoldDB" id="A0A6J4H1N9"/>
<dbReference type="EMBL" id="CADCTH010000029">
    <property type="protein sequence ID" value="CAA9212524.1"/>
    <property type="molecule type" value="Genomic_DNA"/>
</dbReference>
<protein>
    <submittedName>
        <fullName evidence="1">Uncharacterized protein</fullName>
    </submittedName>
</protein>
<evidence type="ECO:0000313" key="1">
    <source>
        <dbReference type="EMBL" id="CAA9212524.1"/>
    </source>
</evidence>
<reference evidence="1" key="1">
    <citation type="submission" date="2020-02" db="EMBL/GenBank/DDBJ databases">
        <authorList>
            <person name="Meier V. D."/>
        </authorList>
    </citation>
    <scope>NUCLEOTIDE SEQUENCE</scope>
    <source>
        <strain evidence="1">AVDCRST_MAG54</strain>
    </source>
</reference>
<gene>
    <name evidence="1" type="ORF">AVDCRST_MAG54-187</name>
</gene>
<name>A0A6J4H1N9_9PSEU</name>
<accession>A0A6J4H1N9</accession>
<sequence length="37" mass="4204">MLFRVGGPQERRDFFARLPARRKVDAVVVLAFAVDEA</sequence>